<gene>
    <name evidence="2" type="ORF">OIU79_030135</name>
</gene>
<evidence type="ECO:0000313" key="3">
    <source>
        <dbReference type="Proteomes" id="UP001151532"/>
    </source>
</evidence>
<keyword evidence="3" id="KW-1185">Reference proteome</keyword>
<protein>
    <submittedName>
        <fullName evidence="2">Uncharacterized protein</fullName>
    </submittedName>
</protein>
<reference evidence="2" key="2">
    <citation type="journal article" date="2023" name="Int. J. Mol. Sci.">
        <title>De Novo Assembly and Annotation of 11 Diverse Shrub Willow (Salix) Genomes Reveals Novel Gene Organization in Sex-Linked Regions.</title>
        <authorList>
            <person name="Hyden B."/>
            <person name="Feng K."/>
            <person name="Yates T.B."/>
            <person name="Jawdy S."/>
            <person name="Cereghino C."/>
            <person name="Smart L.B."/>
            <person name="Muchero W."/>
        </authorList>
    </citation>
    <scope>NUCLEOTIDE SEQUENCE</scope>
    <source>
        <tissue evidence="2">Shoot tip</tissue>
    </source>
</reference>
<reference evidence="2" key="1">
    <citation type="submission" date="2022-11" db="EMBL/GenBank/DDBJ databases">
        <authorList>
            <person name="Hyden B.L."/>
            <person name="Feng K."/>
            <person name="Yates T."/>
            <person name="Jawdy S."/>
            <person name="Smart L.B."/>
            <person name="Muchero W."/>
        </authorList>
    </citation>
    <scope>NUCLEOTIDE SEQUENCE</scope>
    <source>
        <tissue evidence="2">Shoot tip</tissue>
    </source>
</reference>
<evidence type="ECO:0000313" key="2">
    <source>
        <dbReference type="EMBL" id="KAJ6749179.1"/>
    </source>
</evidence>
<dbReference type="EMBL" id="JAPFFK010000008">
    <property type="protein sequence ID" value="KAJ6749179.1"/>
    <property type="molecule type" value="Genomic_DNA"/>
</dbReference>
<proteinExistence type="predicted"/>
<sequence>MKSSNSYLFISFIHSIFFITHFVFDPLFLNYSSSLHFSVQIERILALLFL</sequence>
<dbReference type="Proteomes" id="UP001151532">
    <property type="component" value="Chromosome 12"/>
</dbReference>
<accession>A0A9Q0VIA9</accession>
<evidence type="ECO:0000256" key="1">
    <source>
        <dbReference type="SAM" id="Phobius"/>
    </source>
</evidence>
<keyword evidence="1" id="KW-1133">Transmembrane helix</keyword>
<feature type="transmembrane region" description="Helical" evidence="1">
    <location>
        <begin position="7"/>
        <end position="24"/>
    </location>
</feature>
<name>A0A9Q0VIA9_SALPP</name>
<keyword evidence="1" id="KW-0472">Membrane</keyword>
<dbReference type="AlphaFoldDB" id="A0A9Q0VIA9"/>
<organism evidence="2 3">
    <name type="scientific">Salix purpurea</name>
    <name type="common">Purple osier willow</name>
    <dbReference type="NCBI Taxonomy" id="77065"/>
    <lineage>
        <taxon>Eukaryota</taxon>
        <taxon>Viridiplantae</taxon>
        <taxon>Streptophyta</taxon>
        <taxon>Embryophyta</taxon>
        <taxon>Tracheophyta</taxon>
        <taxon>Spermatophyta</taxon>
        <taxon>Magnoliopsida</taxon>
        <taxon>eudicotyledons</taxon>
        <taxon>Gunneridae</taxon>
        <taxon>Pentapetalae</taxon>
        <taxon>rosids</taxon>
        <taxon>fabids</taxon>
        <taxon>Malpighiales</taxon>
        <taxon>Salicaceae</taxon>
        <taxon>Saliceae</taxon>
        <taxon>Salix</taxon>
    </lineage>
</organism>
<keyword evidence="1" id="KW-0812">Transmembrane</keyword>
<comment type="caution">
    <text evidence="2">The sequence shown here is derived from an EMBL/GenBank/DDBJ whole genome shotgun (WGS) entry which is preliminary data.</text>
</comment>